<evidence type="ECO:0000313" key="1">
    <source>
        <dbReference type="EMBL" id="SFO87396.1"/>
    </source>
</evidence>
<dbReference type="PANTHER" id="PTHR10443:SF12">
    <property type="entry name" value="DIPEPTIDASE"/>
    <property type="match status" value="1"/>
</dbReference>
<dbReference type="GO" id="GO:0070573">
    <property type="term" value="F:metallodipeptidase activity"/>
    <property type="evidence" value="ECO:0007669"/>
    <property type="project" value="InterPro"/>
</dbReference>
<dbReference type="EMBL" id="FOWR01000004">
    <property type="protein sequence ID" value="SFO87396.1"/>
    <property type="molecule type" value="Genomic_DNA"/>
</dbReference>
<organism evidence="1 2">
    <name type="scientific">Enterovibrio norvegicus DSM 15893</name>
    <dbReference type="NCBI Taxonomy" id="1121869"/>
    <lineage>
        <taxon>Bacteria</taxon>
        <taxon>Pseudomonadati</taxon>
        <taxon>Pseudomonadota</taxon>
        <taxon>Gammaproteobacteria</taxon>
        <taxon>Vibrionales</taxon>
        <taxon>Vibrionaceae</taxon>
        <taxon>Enterovibrio</taxon>
    </lineage>
</organism>
<dbReference type="Proteomes" id="UP000182692">
    <property type="component" value="Unassembled WGS sequence"/>
</dbReference>
<dbReference type="Gene3D" id="3.20.20.140">
    <property type="entry name" value="Metal-dependent hydrolases"/>
    <property type="match status" value="1"/>
</dbReference>
<dbReference type="STRING" id="1121869.SAMN03084138_00712"/>
<gene>
    <name evidence="1" type="ORF">SAMN03084138_00712</name>
</gene>
<dbReference type="RefSeq" id="WP_017010992.1">
    <property type="nucleotide sequence ID" value="NZ_FOWR01000004.1"/>
</dbReference>
<dbReference type="InterPro" id="IPR008257">
    <property type="entry name" value="Pept_M19"/>
</dbReference>
<proteinExistence type="predicted"/>
<dbReference type="Pfam" id="PF01244">
    <property type="entry name" value="Peptidase_M19"/>
    <property type="match status" value="1"/>
</dbReference>
<dbReference type="AlphaFoldDB" id="A0A1I5KRY7"/>
<reference evidence="1 2" key="1">
    <citation type="submission" date="2016-10" db="EMBL/GenBank/DDBJ databases">
        <authorList>
            <person name="de Groot N.N."/>
        </authorList>
    </citation>
    <scope>NUCLEOTIDE SEQUENCE [LARGE SCALE GENOMIC DNA]</scope>
    <source>
        <strain evidence="1 2">DSM 15893</strain>
    </source>
</reference>
<dbReference type="GO" id="GO:0006508">
    <property type="term" value="P:proteolysis"/>
    <property type="evidence" value="ECO:0007669"/>
    <property type="project" value="InterPro"/>
</dbReference>
<dbReference type="SUPFAM" id="SSF51556">
    <property type="entry name" value="Metallo-dependent hydrolases"/>
    <property type="match status" value="1"/>
</dbReference>
<name>A0A1I5KRY7_9GAMM</name>
<dbReference type="PROSITE" id="PS51365">
    <property type="entry name" value="RENAL_DIPEPTIDASE_2"/>
    <property type="match status" value="1"/>
</dbReference>
<dbReference type="OrthoDB" id="9804920at2"/>
<accession>A0A1I5KRY7</accession>
<evidence type="ECO:0000313" key="2">
    <source>
        <dbReference type="Proteomes" id="UP000182692"/>
    </source>
</evidence>
<protein>
    <submittedName>
        <fullName evidence="1">Membrane dipeptidase</fullName>
    </submittedName>
</protein>
<dbReference type="PANTHER" id="PTHR10443">
    <property type="entry name" value="MICROSOMAL DIPEPTIDASE"/>
    <property type="match status" value="1"/>
</dbReference>
<dbReference type="GeneID" id="35872573"/>
<dbReference type="InterPro" id="IPR032466">
    <property type="entry name" value="Metal_Hydrolase"/>
</dbReference>
<sequence>MSDINPAAAKLHSDSIIIDGLIIAKWDRALFEDMAKGGLTAANCTVSVWEGFQGTIDNIVEFNQLFQENSDLIRPVHTTQDILRAKEEGKTGVILGFQNVHAFEDKLGYIEIFKKLGVGIAQMAYNTQNLVGTGCYERDGGLSGFGREVVAEMNRVGIMCDLSHVGPKTSEEVILASKKPVCYSHCLPLGLKDHPRNKSDEELKFIADHGGFIGVTMFAPFLKNGINSTIEDYVEAIDYIVDLVGEDCVGIGTDFTQGHGQDFFEWITHDKGYARRLVKFGEIINPKGMRTVGEFPNLTEALLANGWSPEKVQKVMGGNWVNVLKDVWGE</sequence>